<evidence type="ECO:0000313" key="9">
    <source>
        <dbReference type="RefSeq" id="XP_015933951.1"/>
    </source>
</evidence>
<reference evidence="8" key="1">
    <citation type="journal article" date="2016" name="Nat. Genet.">
        <title>The genome sequences of Arachis duranensis and Arachis ipaensis, the diploid ancestors of cultivated peanut.</title>
        <authorList>
            <person name="Bertioli D.J."/>
            <person name="Cannon S.B."/>
            <person name="Froenicke L."/>
            <person name="Huang G."/>
            <person name="Farmer A.D."/>
            <person name="Cannon E.K."/>
            <person name="Liu X."/>
            <person name="Gao D."/>
            <person name="Clevenger J."/>
            <person name="Dash S."/>
            <person name="Ren L."/>
            <person name="Moretzsohn M.C."/>
            <person name="Shirasawa K."/>
            <person name="Huang W."/>
            <person name="Vidigal B."/>
            <person name="Abernathy B."/>
            <person name="Chu Y."/>
            <person name="Niederhuth C.E."/>
            <person name="Umale P."/>
            <person name="Araujo A.C."/>
            <person name="Kozik A."/>
            <person name="Kim K.D."/>
            <person name="Burow M.D."/>
            <person name="Varshney R.K."/>
            <person name="Wang X."/>
            <person name="Zhang X."/>
            <person name="Barkley N."/>
            <person name="Guimaraes P.M."/>
            <person name="Isobe S."/>
            <person name="Guo B."/>
            <person name="Liao B."/>
            <person name="Stalker H.T."/>
            <person name="Schmitz R.J."/>
            <person name="Scheffler B.E."/>
            <person name="Leal-Bertioli S.C."/>
            <person name="Xun X."/>
            <person name="Jackson S.A."/>
            <person name="Michelmore R."/>
            <person name="Ozias-Akins P."/>
        </authorList>
    </citation>
    <scope>NUCLEOTIDE SEQUENCE [LARGE SCALE GENOMIC DNA]</scope>
    <source>
        <strain evidence="8">cv. V14167</strain>
    </source>
</reference>
<gene>
    <name evidence="9" type="primary">LOC107460135</name>
</gene>
<evidence type="ECO:0000256" key="3">
    <source>
        <dbReference type="ARBA" id="ARBA00022692"/>
    </source>
</evidence>
<name>A0A6P4BZD6_ARADU</name>
<sequence>MMTPTRSRLLSSLQRAAAGRSPKTQDEDKSYRKPNVNEEYLKAFRTKSYVEICKKFQGQLRKIRSTTGLSSSSSSSSSTSSPLPFFMHLTEYLLEPRQEVIANMVERSEVHHLVLEYFKASLEASQCCDTILQGIHETRIAYAKVTRIIKLSKSVLDGIDEDDQPRKAICGDLASFALQKNPLSIISPMMFREIHDKYMVLLHRLKSKRGKVRRMLTIKRVCKKVGGIAIIASYSALVVALIVFAFHSIVGFVAAPGIIGGSFGLMRKRFNFTRTPSSNDNKRLCEQLDIAARGVYILINDLDTMSRMVNRLHNEVEHRREVADICLKSGNGKFEILKQVVREFHDYESNFLDQLEELEEHTYLCFLTINRSRRLVMQEIVMEEQEQISVSSHTSLKQESLTSGLALHPFN</sequence>
<keyword evidence="5 7" id="KW-0472">Membrane</keyword>
<dbReference type="RefSeq" id="XP_015933951.1">
    <property type="nucleotide sequence ID" value="XM_016078465.3"/>
</dbReference>
<dbReference type="Pfam" id="PF05055">
    <property type="entry name" value="DUF677"/>
    <property type="match status" value="1"/>
</dbReference>
<protein>
    <submittedName>
        <fullName evidence="9">UPF0496 protein At1g20180-like isoform X1</fullName>
    </submittedName>
</protein>
<reference evidence="9" key="2">
    <citation type="submission" date="2025-08" db="UniProtKB">
        <authorList>
            <consortium name="RefSeq"/>
        </authorList>
    </citation>
    <scope>IDENTIFICATION</scope>
    <source>
        <tissue evidence="9">Whole plant</tissue>
    </source>
</reference>
<evidence type="ECO:0000256" key="2">
    <source>
        <dbReference type="ARBA" id="ARBA00009074"/>
    </source>
</evidence>
<feature type="compositionally biased region" description="Basic and acidic residues" evidence="6">
    <location>
        <begin position="23"/>
        <end position="32"/>
    </location>
</feature>
<dbReference type="PANTHER" id="PTHR31113:SF20">
    <property type="entry name" value="UPF0496 PROTEIN 2-RELATED"/>
    <property type="match status" value="1"/>
</dbReference>
<feature type="compositionally biased region" description="Polar residues" evidence="6">
    <location>
        <begin position="1"/>
        <end position="14"/>
    </location>
</feature>
<keyword evidence="4 7" id="KW-1133">Transmembrane helix</keyword>
<evidence type="ECO:0000256" key="7">
    <source>
        <dbReference type="SAM" id="Phobius"/>
    </source>
</evidence>
<dbReference type="AlphaFoldDB" id="A0A6P4BZD6"/>
<dbReference type="PANTHER" id="PTHR31113">
    <property type="entry name" value="UPF0496 PROTEIN 3-RELATED"/>
    <property type="match status" value="1"/>
</dbReference>
<feature type="region of interest" description="Disordered" evidence="6">
    <location>
        <begin position="1"/>
        <end position="32"/>
    </location>
</feature>
<evidence type="ECO:0000256" key="6">
    <source>
        <dbReference type="SAM" id="MobiDB-lite"/>
    </source>
</evidence>
<dbReference type="GeneID" id="107460135"/>
<dbReference type="KEGG" id="adu:107460135"/>
<accession>A0A6P4BZD6</accession>
<dbReference type="InterPro" id="IPR007749">
    <property type="entry name" value="DUF677"/>
</dbReference>
<dbReference type="Proteomes" id="UP000515211">
    <property type="component" value="Chromosome 8"/>
</dbReference>
<dbReference type="GO" id="GO:0016020">
    <property type="term" value="C:membrane"/>
    <property type="evidence" value="ECO:0007669"/>
    <property type="project" value="UniProtKB-SubCell"/>
</dbReference>
<comment type="similarity">
    <text evidence="2">Belongs to the UPF0496 family.</text>
</comment>
<organism evidence="8 9">
    <name type="scientific">Arachis duranensis</name>
    <name type="common">Wild peanut</name>
    <dbReference type="NCBI Taxonomy" id="130453"/>
    <lineage>
        <taxon>Eukaryota</taxon>
        <taxon>Viridiplantae</taxon>
        <taxon>Streptophyta</taxon>
        <taxon>Embryophyta</taxon>
        <taxon>Tracheophyta</taxon>
        <taxon>Spermatophyta</taxon>
        <taxon>Magnoliopsida</taxon>
        <taxon>eudicotyledons</taxon>
        <taxon>Gunneridae</taxon>
        <taxon>Pentapetalae</taxon>
        <taxon>rosids</taxon>
        <taxon>fabids</taxon>
        <taxon>Fabales</taxon>
        <taxon>Fabaceae</taxon>
        <taxon>Papilionoideae</taxon>
        <taxon>50 kb inversion clade</taxon>
        <taxon>dalbergioids sensu lato</taxon>
        <taxon>Dalbergieae</taxon>
        <taxon>Pterocarpus clade</taxon>
        <taxon>Arachis</taxon>
    </lineage>
</organism>
<proteinExistence type="inferred from homology"/>
<dbReference type="OrthoDB" id="776561at2759"/>
<keyword evidence="3 7" id="KW-0812">Transmembrane</keyword>
<feature type="transmembrane region" description="Helical" evidence="7">
    <location>
        <begin position="249"/>
        <end position="266"/>
    </location>
</feature>
<evidence type="ECO:0000313" key="8">
    <source>
        <dbReference type="Proteomes" id="UP000515211"/>
    </source>
</evidence>
<evidence type="ECO:0000256" key="1">
    <source>
        <dbReference type="ARBA" id="ARBA00004370"/>
    </source>
</evidence>
<evidence type="ECO:0000256" key="5">
    <source>
        <dbReference type="ARBA" id="ARBA00023136"/>
    </source>
</evidence>
<feature type="transmembrane region" description="Helical" evidence="7">
    <location>
        <begin position="221"/>
        <end position="243"/>
    </location>
</feature>
<comment type="subcellular location">
    <subcellularLocation>
        <location evidence="1">Membrane</location>
    </subcellularLocation>
</comment>
<evidence type="ECO:0000256" key="4">
    <source>
        <dbReference type="ARBA" id="ARBA00022989"/>
    </source>
</evidence>
<keyword evidence="8" id="KW-1185">Reference proteome</keyword>